<accession>A0A7J8XXP3</accession>
<evidence type="ECO:0000313" key="2">
    <source>
        <dbReference type="EMBL" id="MBA0691830.1"/>
    </source>
</evidence>
<name>A0A7J8XXP3_GOSAI</name>
<feature type="domain" description="Zinc knuckle CX2CX4HX4C" evidence="1">
    <location>
        <begin position="7"/>
        <end position="55"/>
    </location>
</feature>
<gene>
    <name evidence="2" type="ORF">Goari_009439</name>
</gene>
<dbReference type="EMBL" id="JABFAA010000009">
    <property type="protein sequence ID" value="MBA0691830.1"/>
    <property type="molecule type" value="Genomic_DNA"/>
</dbReference>
<dbReference type="InterPro" id="IPR025836">
    <property type="entry name" value="Zn_knuckle_CX2CX4HX4C"/>
</dbReference>
<dbReference type="Proteomes" id="UP000593577">
    <property type="component" value="Unassembled WGS sequence"/>
</dbReference>
<comment type="caution">
    <text evidence="2">The sequence shown here is derived from an EMBL/GenBank/DDBJ whole genome shotgun (WGS) entry which is preliminary data.</text>
</comment>
<sequence length="223" mass="25364">MRIRVRLDVTILLKKKKKILIGKEWTVYAYFQYEKLILFCFICGKLGHGECFCPFCTRVDPSKIVFGWDISLRAAVRRRNATVSKWLREADSSECNLLDKEREFRGRNLRNDSDFGSSRGGELAKSYPNPNFIPLGSSQMALNKEIDKWLNMVNRELYGVDNGHGPIKLQLDEENDPLHALEGKKRQRVVNDLVNLSSNNSDGGVNDILASSAGQSSWHNEAN</sequence>
<dbReference type="AlphaFoldDB" id="A0A7J8XXP3"/>
<evidence type="ECO:0000313" key="3">
    <source>
        <dbReference type="Proteomes" id="UP000593577"/>
    </source>
</evidence>
<keyword evidence="3" id="KW-1185">Reference proteome</keyword>
<organism evidence="2 3">
    <name type="scientific">Gossypium aridum</name>
    <name type="common">American cotton</name>
    <name type="synonym">Erioxylum aridum</name>
    <dbReference type="NCBI Taxonomy" id="34290"/>
    <lineage>
        <taxon>Eukaryota</taxon>
        <taxon>Viridiplantae</taxon>
        <taxon>Streptophyta</taxon>
        <taxon>Embryophyta</taxon>
        <taxon>Tracheophyta</taxon>
        <taxon>Spermatophyta</taxon>
        <taxon>Magnoliopsida</taxon>
        <taxon>eudicotyledons</taxon>
        <taxon>Gunneridae</taxon>
        <taxon>Pentapetalae</taxon>
        <taxon>rosids</taxon>
        <taxon>malvids</taxon>
        <taxon>Malvales</taxon>
        <taxon>Malvaceae</taxon>
        <taxon>Malvoideae</taxon>
        <taxon>Gossypium</taxon>
    </lineage>
</organism>
<proteinExistence type="predicted"/>
<reference evidence="2 3" key="1">
    <citation type="journal article" date="2019" name="Genome Biol. Evol.">
        <title>Insights into the evolution of the New World diploid cottons (Gossypium, subgenus Houzingenia) based on genome sequencing.</title>
        <authorList>
            <person name="Grover C.E."/>
            <person name="Arick M.A. 2nd"/>
            <person name="Thrash A."/>
            <person name="Conover J.L."/>
            <person name="Sanders W.S."/>
            <person name="Peterson D.G."/>
            <person name="Frelichowski J.E."/>
            <person name="Scheffler J.A."/>
            <person name="Scheffler B.E."/>
            <person name="Wendel J.F."/>
        </authorList>
    </citation>
    <scope>NUCLEOTIDE SEQUENCE [LARGE SCALE GENOMIC DNA]</scope>
    <source>
        <strain evidence="2">185</strain>
        <tissue evidence="2">Leaf</tissue>
    </source>
</reference>
<protein>
    <recommendedName>
        <fullName evidence="1">Zinc knuckle CX2CX4HX4C domain-containing protein</fullName>
    </recommendedName>
</protein>
<dbReference type="Pfam" id="PF14392">
    <property type="entry name" value="zf-CCHC_4"/>
    <property type="match status" value="1"/>
</dbReference>
<evidence type="ECO:0000259" key="1">
    <source>
        <dbReference type="Pfam" id="PF14392"/>
    </source>
</evidence>